<dbReference type="SUPFAM" id="SSF53474">
    <property type="entry name" value="alpha/beta-Hydrolases"/>
    <property type="match status" value="1"/>
</dbReference>
<sequence>MAGKRSKVTFLSKGLELAGMLETPEQNARGYALFAHCFTCGKDVAAASRISRALVNIGFAVFRFDFTGLGGSDGDFANTNFSSNVDDLVAAADFLRENYEAPLLLIGHSLGGRAVLSAAHRIPEVSAVATIGAPADAEHVSKQFAAHVEKIEAEGEAELSLAGRPFTIKKQFLDDIRADNDDIENLRVPLLVMHSPIDNVVLIKEAEKIYTRAKHPKSFVTLDSADHLLTNKDDAQYVAELIAAWSHRYIDRAAPVKEVEEGVKRGEVLVHEHNKQFTRTIQTDHHQWFADEPVDYSGDNLGPDPYEHVLAGLGACTSMTLRMYANRKKLPLEDVKVTLSHSRQHGEDCEHCDENNAKVEVMSREIELFGDLTDEERQRLLEIADKCPVHKTLEGKIVITTELKDK</sequence>
<dbReference type="PANTHER" id="PTHR39624:SF2">
    <property type="entry name" value="OSMC-LIKE PROTEIN"/>
    <property type="match status" value="1"/>
</dbReference>
<dbReference type="OrthoDB" id="9789573at2"/>
<evidence type="ECO:0000313" key="3">
    <source>
        <dbReference type="Proteomes" id="UP000073601"/>
    </source>
</evidence>
<dbReference type="InterPro" id="IPR029058">
    <property type="entry name" value="AB_hydrolase_fold"/>
</dbReference>
<feature type="domain" description="Serine aminopeptidase S33" evidence="1">
    <location>
        <begin position="47"/>
        <end position="135"/>
    </location>
</feature>
<keyword evidence="2" id="KW-0378">Hydrolase</keyword>
<dbReference type="InterPro" id="IPR036102">
    <property type="entry name" value="OsmC/Ohrsf"/>
</dbReference>
<dbReference type="Gene3D" id="3.40.50.1820">
    <property type="entry name" value="alpha/beta hydrolase"/>
    <property type="match status" value="1"/>
</dbReference>
<organism evidence="2 3">
    <name type="scientific">Grimontia marina</name>
    <dbReference type="NCBI Taxonomy" id="646534"/>
    <lineage>
        <taxon>Bacteria</taxon>
        <taxon>Pseudomonadati</taxon>
        <taxon>Pseudomonadota</taxon>
        <taxon>Gammaproteobacteria</taxon>
        <taxon>Vibrionales</taxon>
        <taxon>Vibrionaceae</taxon>
        <taxon>Grimontia</taxon>
    </lineage>
</organism>
<gene>
    <name evidence="2" type="ORF">GMA8713_00300</name>
</gene>
<name>A0A128ET43_9GAMM</name>
<accession>A0A128ET43</accession>
<evidence type="ECO:0000259" key="1">
    <source>
        <dbReference type="Pfam" id="PF12146"/>
    </source>
</evidence>
<dbReference type="InterPro" id="IPR003718">
    <property type="entry name" value="OsmC/Ohr_fam"/>
</dbReference>
<dbReference type="PANTHER" id="PTHR39624">
    <property type="entry name" value="PROTEIN INVOLVED IN RIMO-MEDIATED BETA-METHYLTHIOLATION OF RIBOSOMAL PROTEIN S12 YCAO"/>
    <property type="match status" value="1"/>
</dbReference>
<dbReference type="GO" id="GO:0016787">
    <property type="term" value="F:hydrolase activity"/>
    <property type="evidence" value="ECO:0007669"/>
    <property type="project" value="UniProtKB-KW"/>
</dbReference>
<dbReference type="AlphaFoldDB" id="A0A128ET43"/>
<dbReference type="Proteomes" id="UP000073601">
    <property type="component" value="Unassembled WGS sequence"/>
</dbReference>
<dbReference type="Pfam" id="PF02566">
    <property type="entry name" value="OsmC"/>
    <property type="match status" value="1"/>
</dbReference>
<dbReference type="Gene3D" id="3.30.300.20">
    <property type="match status" value="1"/>
</dbReference>
<dbReference type="InterPro" id="IPR015946">
    <property type="entry name" value="KH_dom-like_a/b"/>
</dbReference>
<dbReference type="Pfam" id="PF12146">
    <property type="entry name" value="Hydrolase_4"/>
    <property type="match status" value="1"/>
</dbReference>
<dbReference type="RefSeq" id="WP_062705038.1">
    <property type="nucleotide sequence ID" value="NZ_CAWRCI010000001.1"/>
</dbReference>
<reference evidence="3" key="1">
    <citation type="submission" date="2016-02" db="EMBL/GenBank/DDBJ databases">
        <authorList>
            <person name="Rodrigo-Torres Lidia"/>
            <person name="Arahal R.David."/>
        </authorList>
    </citation>
    <scope>NUCLEOTIDE SEQUENCE [LARGE SCALE GENOMIC DNA]</scope>
    <source>
        <strain evidence="3">CECT 8713</strain>
    </source>
</reference>
<dbReference type="SUPFAM" id="SSF82784">
    <property type="entry name" value="OsmC-like"/>
    <property type="match status" value="1"/>
</dbReference>
<keyword evidence="3" id="KW-1185">Reference proteome</keyword>
<protein>
    <submittedName>
        <fullName evidence="2">Alpha/beta hydrolase family protein</fullName>
    </submittedName>
</protein>
<evidence type="ECO:0000313" key="2">
    <source>
        <dbReference type="EMBL" id="CZF77742.1"/>
    </source>
</evidence>
<dbReference type="EMBL" id="FIZY01000001">
    <property type="protein sequence ID" value="CZF77742.1"/>
    <property type="molecule type" value="Genomic_DNA"/>
</dbReference>
<proteinExistence type="predicted"/>
<dbReference type="InterPro" id="IPR022742">
    <property type="entry name" value="Hydrolase_4"/>
</dbReference>